<feature type="chain" id="PRO_5001825922" description="Lysine-specific metallo-endopeptidase domain-containing protein" evidence="1">
    <location>
        <begin position="21"/>
        <end position="173"/>
    </location>
</feature>
<feature type="signal peptide" evidence="1">
    <location>
        <begin position="1"/>
        <end position="20"/>
    </location>
</feature>
<dbReference type="EMBL" id="JQGC01000003">
    <property type="protein sequence ID" value="KFL32331.1"/>
    <property type="molecule type" value="Genomic_DNA"/>
</dbReference>
<evidence type="ECO:0000313" key="3">
    <source>
        <dbReference type="Proteomes" id="UP000028981"/>
    </source>
</evidence>
<comment type="caution">
    <text evidence="2">The sequence shown here is derived from an EMBL/GenBank/DDBJ whole genome shotgun (WGS) entry which is preliminary data.</text>
</comment>
<protein>
    <recommendedName>
        <fullName evidence="4">Lysine-specific metallo-endopeptidase domain-containing protein</fullName>
    </recommendedName>
</protein>
<proteinExistence type="predicted"/>
<evidence type="ECO:0000256" key="1">
    <source>
        <dbReference type="SAM" id="SignalP"/>
    </source>
</evidence>
<keyword evidence="3" id="KW-1185">Reference proteome</keyword>
<gene>
    <name evidence="2" type="ORF">JP75_05140</name>
</gene>
<dbReference type="AlphaFoldDB" id="A0A087M628"/>
<dbReference type="OrthoDB" id="7948157at2"/>
<name>A0A087M628_9HYPH</name>
<evidence type="ECO:0008006" key="4">
    <source>
        <dbReference type="Google" id="ProtNLM"/>
    </source>
</evidence>
<evidence type="ECO:0000313" key="2">
    <source>
        <dbReference type="EMBL" id="KFL32331.1"/>
    </source>
</evidence>
<reference evidence="2 3" key="1">
    <citation type="submission" date="2014-08" db="EMBL/GenBank/DDBJ databases">
        <authorList>
            <person name="Hassan Y.I."/>
            <person name="Lepp D."/>
            <person name="Zhou T."/>
        </authorList>
    </citation>
    <scope>NUCLEOTIDE SEQUENCE [LARGE SCALE GENOMIC DNA]</scope>
    <source>
        <strain evidence="2 3">IFO13584</strain>
    </source>
</reference>
<accession>A0A087M628</accession>
<organism evidence="2 3">
    <name type="scientific">Devosia riboflavina</name>
    <dbReference type="NCBI Taxonomy" id="46914"/>
    <lineage>
        <taxon>Bacteria</taxon>
        <taxon>Pseudomonadati</taxon>
        <taxon>Pseudomonadota</taxon>
        <taxon>Alphaproteobacteria</taxon>
        <taxon>Hyphomicrobiales</taxon>
        <taxon>Devosiaceae</taxon>
        <taxon>Devosia</taxon>
    </lineage>
</organism>
<sequence length="173" mass="18651">MRSCLALLIFMLSALSPARADMADAAFDRAIAQFETARPHLPAELFGVDVAAYRAALTFRKFTSSHWGGSIIMRVENGSEANTSCARFAAFVSLPPSEGKVRLVLCPQFSTPGADALRTLTILHELVHVVAGPNECRAMAFAAHIEQAATGRFTDISNYWRANSCEGSGFSLP</sequence>
<dbReference type="Proteomes" id="UP000028981">
    <property type="component" value="Unassembled WGS sequence"/>
</dbReference>
<keyword evidence="1" id="KW-0732">Signal</keyword>
<dbReference type="RefSeq" id="WP_035079984.1">
    <property type="nucleotide sequence ID" value="NZ_JQGC01000003.1"/>
</dbReference>